<feature type="domain" description="SIS" evidence="3">
    <location>
        <begin position="26"/>
        <end position="172"/>
    </location>
</feature>
<evidence type="ECO:0000313" key="5">
    <source>
        <dbReference type="Proteomes" id="UP000034932"/>
    </source>
</evidence>
<dbReference type="GO" id="GO:0005975">
    <property type="term" value="P:carbohydrate metabolic process"/>
    <property type="evidence" value="ECO:0007669"/>
    <property type="project" value="InterPro"/>
</dbReference>
<dbReference type="PROSITE" id="PS51464">
    <property type="entry name" value="SIS"/>
    <property type="match status" value="1"/>
</dbReference>
<evidence type="ECO:0000313" key="4">
    <source>
        <dbReference type="EMBL" id="KKQ93101.1"/>
    </source>
</evidence>
<evidence type="ECO:0000259" key="3">
    <source>
        <dbReference type="PROSITE" id="PS51464"/>
    </source>
</evidence>
<comment type="similarity">
    <text evidence="1">Belongs to the PGI/PMI family.</text>
</comment>
<evidence type="ECO:0000256" key="2">
    <source>
        <dbReference type="ARBA" id="ARBA00023235"/>
    </source>
</evidence>
<dbReference type="Pfam" id="PF10432">
    <property type="entry name" value="bact-PGI_C"/>
    <property type="match status" value="1"/>
</dbReference>
<gene>
    <name evidence="4" type="ORF">UT19_C0019G0012</name>
</gene>
<dbReference type="GO" id="GO:0004347">
    <property type="term" value="F:glucose-6-phosphate isomerase activity"/>
    <property type="evidence" value="ECO:0007669"/>
    <property type="project" value="InterPro"/>
</dbReference>
<organism evidence="4 5">
    <name type="scientific">Candidatus Woesebacteria bacterium GW2011_GWB1_39_10b</name>
    <dbReference type="NCBI Taxonomy" id="1618573"/>
    <lineage>
        <taxon>Bacteria</taxon>
        <taxon>Candidatus Woeseibacteriota</taxon>
    </lineage>
</organism>
<dbReference type="GO" id="GO:1901135">
    <property type="term" value="P:carbohydrate derivative metabolic process"/>
    <property type="evidence" value="ECO:0007669"/>
    <property type="project" value="InterPro"/>
</dbReference>
<dbReference type="InterPro" id="IPR046348">
    <property type="entry name" value="SIS_dom_sf"/>
</dbReference>
<comment type="caution">
    <text evidence="4">The sequence shown here is derived from an EMBL/GenBank/DDBJ whole genome shotgun (WGS) entry which is preliminary data.</text>
</comment>
<dbReference type="InterPro" id="IPR019490">
    <property type="entry name" value="Glu6P/Mann6P_isomerase_C"/>
</dbReference>
<dbReference type="InterPro" id="IPR001347">
    <property type="entry name" value="SIS_dom"/>
</dbReference>
<keyword evidence="2 4" id="KW-0413">Isomerase</keyword>
<dbReference type="SUPFAM" id="SSF53697">
    <property type="entry name" value="SIS domain"/>
    <property type="match status" value="1"/>
</dbReference>
<sequence>MKLWDMSDMYKLINEYPRQFERGFRAAEAISIPPDIKEVVIIAVSYNAAVVAIVQSLFGDEFKVPVILYSDMRSLQQLGPQTLCIAISLCGHRAEVVSAVQIAHASGAKIVVITTGGELEIFARERKLPLVLLDKQLSEWKFRMGHGIVLATIVQLLINARVLSATARQKILTAVTAIEKLYLPKLGQKLVDLLAGSTVLIYSSPYHTGLARLCKSLINILWQTPCFTGSFTDLQYLEIHGFGHRGYAKHLVLLLQDKNDDALTQTTIVNLATKLADNKIKYYILGLPGETRIEKTLAGIMLFYWTIYGALQTDSK</sequence>
<evidence type="ECO:0000256" key="1">
    <source>
        <dbReference type="ARBA" id="ARBA00010523"/>
    </source>
</evidence>
<dbReference type="EMBL" id="LBVW01000019">
    <property type="protein sequence ID" value="KKQ93101.1"/>
    <property type="molecule type" value="Genomic_DNA"/>
</dbReference>
<protein>
    <submittedName>
        <fullName evidence="4">Bifunctional phosphoglucose/phosphomannose isomerase</fullName>
    </submittedName>
</protein>
<proteinExistence type="inferred from homology"/>
<reference evidence="4 5" key="1">
    <citation type="journal article" date="2015" name="Nature">
        <title>rRNA introns, odd ribosomes, and small enigmatic genomes across a large radiation of phyla.</title>
        <authorList>
            <person name="Brown C.T."/>
            <person name="Hug L.A."/>
            <person name="Thomas B.C."/>
            <person name="Sharon I."/>
            <person name="Castelle C.J."/>
            <person name="Singh A."/>
            <person name="Wilkins M.J."/>
            <person name="Williams K.H."/>
            <person name="Banfield J.F."/>
        </authorList>
    </citation>
    <scope>NUCLEOTIDE SEQUENCE [LARGE SCALE GENOMIC DNA]</scope>
</reference>
<dbReference type="GO" id="GO:0097367">
    <property type="term" value="F:carbohydrate derivative binding"/>
    <property type="evidence" value="ECO:0007669"/>
    <property type="project" value="InterPro"/>
</dbReference>
<dbReference type="AlphaFoldDB" id="A0A0G0PUY6"/>
<dbReference type="Gene3D" id="3.40.50.10490">
    <property type="entry name" value="Glucose-6-phosphate isomerase like protein, domain 1"/>
    <property type="match status" value="2"/>
</dbReference>
<dbReference type="Proteomes" id="UP000034932">
    <property type="component" value="Unassembled WGS sequence"/>
</dbReference>
<accession>A0A0G0PUY6</accession>
<name>A0A0G0PUY6_9BACT</name>
<dbReference type="GO" id="GO:0004476">
    <property type="term" value="F:mannose-6-phosphate isomerase activity"/>
    <property type="evidence" value="ECO:0007669"/>
    <property type="project" value="InterPro"/>
</dbReference>
<dbReference type="STRING" id="1618573.UT19_C0019G0012"/>